<feature type="compositionally biased region" description="Pro residues" evidence="1">
    <location>
        <begin position="85"/>
        <end position="97"/>
    </location>
</feature>
<feature type="region of interest" description="Disordered" evidence="1">
    <location>
        <begin position="68"/>
        <end position="99"/>
    </location>
</feature>
<evidence type="ECO:0000259" key="2">
    <source>
        <dbReference type="Pfam" id="PF06418"/>
    </source>
</evidence>
<protein>
    <recommendedName>
        <fullName evidence="2">CTP synthase N-terminal domain-containing protein</fullName>
    </recommendedName>
</protein>
<proteinExistence type="predicted"/>
<dbReference type="Gene3D" id="3.40.50.300">
    <property type="entry name" value="P-loop containing nucleotide triphosphate hydrolases"/>
    <property type="match status" value="1"/>
</dbReference>
<evidence type="ECO:0000256" key="1">
    <source>
        <dbReference type="SAM" id="MobiDB-lite"/>
    </source>
</evidence>
<feature type="region of interest" description="Disordered" evidence="1">
    <location>
        <begin position="19"/>
        <end position="48"/>
    </location>
</feature>
<sequence length="246" mass="26626">MWPSSGSFASTASLSQYYGHSRHQRTASLNNSRDPSHNAHSNANIPSDPLLPSSSVFARLGHVLPPTTHYVPSQLTPPSRNSPPFHRPPPPSPPTPFNPVGNLSLSPVASSPVSAKASYRLFHRYPLPCYEFSCSIEMDPSLNVDAGTMSPSEQGEVFVFEDGGVTDLDLCNYERFLLSLSLTKESNLRVGADGDGDSALMHAANGLRSLRSEADEGYSADDSETSIMTTSWEQYIIMGTIHNGND</sequence>
<comment type="caution">
    <text evidence="3">The sequence shown here is derived from an EMBL/GenBank/DDBJ whole genome shotgun (WGS) entry which is preliminary data.</text>
</comment>
<dbReference type="InterPro" id="IPR027417">
    <property type="entry name" value="P-loop_NTPase"/>
</dbReference>
<reference evidence="3 4" key="1">
    <citation type="journal article" date="2020" name="G3 (Bethesda)">
        <title>Improved Reference Genome for Cyclotella cryptica CCMP332, a Model for Cell Wall Morphogenesis, Salinity Adaptation, and Lipid Production in Diatoms (Bacillariophyta).</title>
        <authorList>
            <person name="Roberts W.R."/>
            <person name="Downey K.M."/>
            <person name="Ruck E.C."/>
            <person name="Traller J.C."/>
            <person name="Alverson A.J."/>
        </authorList>
    </citation>
    <scope>NUCLEOTIDE SEQUENCE [LARGE SCALE GENOMIC DNA]</scope>
    <source>
        <strain evidence="3 4">CCMP332</strain>
    </source>
</reference>
<keyword evidence="4" id="KW-1185">Reference proteome</keyword>
<organism evidence="3 4">
    <name type="scientific">Cyclotella cryptica</name>
    <dbReference type="NCBI Taxonomy" id="29204"/>
    <lineage>
        <taxon>Eukaryota</taxon>
        <taxon>Sar</taxon>
        <taxon>Stramenopiles</taxon>
        <taxon>Ochrophyta</taxon>
        <taxon>Bacillariophyta</taxon>
        <taxon>Coscinodiscophyceae</taxon>
        <taxon>Thalassiosirophycidae</taxon>
        <taxon>Stephanodiscales</taxon>
        <taxon>Stephanodiscaceae</taxon>
        <taxon>Cyclotella</taxon>
    </lineage>
</organism>
<accession>A0ABD3QBF4</accession>
<dbReference type="PANTHER" id="PTHR11550:SF0">
    <property type="entry name" value="CTP SYNTHASE-RELATED"/>
    <property type="match status" value="1"/>
</dbReference>
<dbReference type="SUPFAM" id="SSF52540">
    <property type="entry name" value="P-loop containing nucleoside triphosphate hydrolases"/>
    <property type="match status" value="1"/>
</dbReference>
<dbReference type="AlphaFoldDB" id="A0ABD3QBF4"/>
<evidence type="ECO:0000313" key="3">
    <source>
        <dbReference type="EMBL" id="KAL3797428.1"/>
    </source>
</evidence>
<dbReference type="InterPro" id="IPR004468">
    <property type="entry name" value="CTP_synthase"/>
</dbReference>
<feature type="compositionally biased region" description="Polar residues" evidence="1">
    <location>
        <begin position="26"/>
        <end position="45"/>
    </location>
</feature>
<gene>
    <name evidence="3" type="ORF">HJC23_010554</name>
</gene>
<evidence type="ECO:0000313" key="4">
    <source>
        <dbReference type="Proteomes" id="UP001516023"/>
    </source>
</evidence>
<dbReference type="InterPro" id="IPR017456">
    <property type="entry name" value="CTP_synthase_N"/>
</dbReference>
<feature type="domain" description="CTP synthase N-terminal" evidence="2">
    <location>
        <begin position="136"/>
        <end position="191"/>
    </location>
</feature>
<name>A0ABD3QBF4_9STRA</name>
<dbReference type="Pfam" id="PF06418">
    <property type="entry name" value="CTP_synth_N"/>
    <property type="match status" value="1"/>
</dbReference>
<dbReference type="PANTHER" id="PTHR11550">
    <property type="entry name" value="CTP SYNTHASE"/>
    <property type="match status" value="1"/>
</dbReference>
<dbReference type="EMBL" id="JABMIG020000055">
    <property type="protein sequence ID" value="KAL3797428.1"/>
    <property type="molecule type" value="Genomic_DNA"/>
</dbReference>
<dbReference type="Proteomes" id="UP001516023">
    <property type="component" value="Unassembled WGS sequence"/>
</dbReference>